<evidence type="ECO:0000256" key="1">
    <source>
        <dbReference type="SAM" id="MobiDB-lite"/>
    </source>
</evidence>
<dbReference type="Proteomes" id="UP001187192">
    <property type="component" value="Unassembled WGS sequence"/>
</dbReference>
<gene>
    <name evidence="2" type="ORF">TIFTF001_030543</name>
</gene>
<keyword evidence="3" id="KW-1185">Reference proteome</keyword>
<proteinExistence type="predicted"/>
<name>A0AA88DTA2_FICCA</name>
<dbReference type="AlphaFoldDB" id="A0AA88DTA2"/>
<dbReference type="GO" id="GO:0009536">
    <property type="term" value="C:plastid"/>
    <property type="evidence" value="ECO:0007669"/>
    <property type="project" value="TreeGrafter"/>
</dbReference>
<dbReference type="EMBL" id="BTGU01000112">
    <property type="protein sequence ID" value="GMN61457.1"/>
    <property type="molecule type" value="Genomic_DNA"/>
</dbReference>
<feature type="region of interest" description="Disordered" evidence="1">
    <location>
        <begin position="148"/>
        <end position="193"/>
    </location>
</feature>
<evidence type="ECO:0000313" key="2">
    <source>
        <dbReference type="EMBL" id="GMN61457.1"/>
    </source>
</evidence>
<evidence type="ECO:0000313" key="3">
    <source>
        <dbReference type="Proteomes" id="UP001187192"/>
    </source>
</evidence>
<dbReference type="PANTHER" id="PTHR38357:SF1">
    <property type="entry name" value="EXPRESSED PROTEIN"/>
    <property type="match status" value="1"/>
</dbReference>
<dbReference type="PANTHER" id="PTHR38357">
    <property type="entry name" value="EXPRESSED PROTEIN"/>
    <property type="match status" value="1"/>
</dbReference>
<comment type="caution">
    <text evidence="2">The sequence shown here is derived from an EMBL/GenBank/DDBJ whole genome shotgun (WGS) entry which is preliminary data.</text>
</comment>
<protein>
    <submittedName>
        <fullName evidence="2">Uncharacterized protein</fullName>
    </submittedName>
</protein>
<sequence>MNNNIALFHSHYHFQTPIPNHHRTSLKCSSDNKHTIPARDRVIDFGKHKGKMLGTLPSSYLKWVSKTLRARHFENWAKLADQVLQDPLYQDRLEWEFAQNSLDGNRTSSSSSGVADLLEISQRFGWDNEDKLGWSRVDFELLGTSKSGRIPRVDGGKSGGKGGGKRGGKVEDEREGGGSGSGRRSERRERVKLRMRIERREEKLGIAEKGRGSLGKESVDSGNEVGLRKEVEMGEVYNPFPGRQAFFKNLLGQKKFS</sequence>
<reference evidence="2" key="1">
    <citation type="submission" date="2023-07" db="EMBL/GenBank/DDBJ databases">
        <title>draft genome sequence of fig (Ficus carica).</title>
        <authorList>
            <person name="Takahashi T."/>
            <person name="Nishimura K."/>
        </authorList>
    </citation>
    <scope>NUCLEOTIDE SEQUENCE</scope>
</reference>
<accession>A0AA88DTA2</accession>
<organism evidence="2 3">
    <name type="scientific">Ficus carica</name>
    <name type="common">Common fig</name>
    <dbReference type="NCBI Taxonomy" id="3494"/>
    <lineage>
        <taxon>Eukaryota</taxon>
        <taxon>Viridiplantae</taxon>
        <taxon>Streptophyta</taxon>
        <taxon>Embryophyta</taxon>
        <taxon>Tracheophyta</taxon>
        <taxon>Spermatophyta</taxon>
        <taxon>Magnoliopsida</taxon>
        <taxon>eudicotyledons</taxon>
        <taxon>Gunneridae</taxon>
        <taxon>Pentapetalae</taxon>
        <taxon>rosids</taxon>
        <taxon>fabids</taxon>
        <taxon>Rosales</taxon>
        <taxon>Moraceae</taxon>
        <taxon>Ficeae</taxon>
        <taxon>Ficus</taxon>
    </lineage>
</organism>